<dbReference type="RefSeq" id="WP_243066079.1">
    <property type="nucleotide sequence ID" value="NZ_JAIVFK010000002.1"/>
</dbReference>
<sequence length="670" mass="74941">MPSATVLSRSVKLAPGRPYPERAEPTLGWHDHVAEFLWFNVAKPLWRTAFRPTRSLGRVVVESERHEAALQRASDEELKAKAGALRQGLRRDGFELSLAGETFALVREAASRTLGLRHFPTQMMAGWAMLQGRLVEMETGEGKSLAATLPACAAALAGAPVHIVTVNDYLAKRDAEAMKPLYDFLGLSVGAAVQGMTRSEKRAVYKKSVVYCTNKELAFDYLRDGAARSGRRSRLHLCLDRLGGLASDDDAPVLRGLHFAIVDEADSVFIDEARTPLILSASAGDAEETETFRQALDLAAGLEPGSDFEIEHAERYCLLTEAGRDKLALATRDFEGIWQSEREREERVIQALSAICLFERDKHYVVADGKVQIVDENTGRILPDRSWERGLHQMIEVKEDCEPTQRRETIARLTYQRLFRRYLLLAGITGTAKEVAREIRTVYGLDVARIPLHRPSQRRYTTPRLCPTKEEKWRIVERVVKVARERGLPVLIGTRSVHASEEISSLLRARGVDHALLNAKQDNAEAEIVAAAGEPGRVTVATNMAGRGTDIKLADGVREVGGLNVILTEYHESQRIDRQLFGRCARQGDPGSCHTIVSLEDDFFLANSPWLAAQAARILKMDRRFQPLALRILRLHAQYVAESRNSRQRVASMRSDERWEQILAFSGRRE</sequence>
<keyword evidence="7 11" id="KW-0653">Protein transport</keyword>
<dbReference type="InterPro" id="IPR011130">
    <property type="entry name" value="SecA_preprotein_X-link_dom"/>
</dbReference>
<evidence type="ECO:0000256" key="5">
    <source>
        <dbReference type="ARBA" id="ARBA00022741"/>
    </source>
</evidence>
<dbReference type="CDD" id="cd18803">
    <property type="entry name" value="SF2_C_secA"/>
    <property type="match status" value="1"/>
</dbReference>
<organism evidence="15 16">
    <name type="scientific">Candidatus Rhodoblastus alkanivorans</name>
    <dbReference type="NCBI Taxonomy" id="2954117"/>
    <lineage>
        <taxon>Bacteria</taxon>
        <taxon>Pseudomonadati</taxon>
        <taxon>Pseudomonadota</taxon>
        <taxon>Alphaproteobacteria</taxon>
        <taxon>Hyphomicrobiales</taxon>
        <taxon>Rhodoblastaceae</taxon>
        <taxon>Rhodoblastus</taxon>
    </lineage>
</organism>
<dbReference type="InterPro" id="IPR001650">
    <property type="entry name" value="Helicase_C-like"/>
</dbReference>
<feature type="domain" description="SecA family profile" evidence="14">
    <location>
        <begin position="38"/>
        <end position="634"/>
    </location>
</feature>
<comment type="subunit">
    <text evidence="11">Monomer and homodimer. Part of the essential Sec protein translocation apparatus which comprises SecA, SecYEG and auxiliary proteins SecDF-YajC and YidC.</text>
</comment>
<dbReference type="EC" id="7.4.2.8" evidence="11"/>
<dbReference type="InterPro" id="IPR014001">
    <property type="entry name" value="Helicase_ATP-bd"/>
</dbReference>
<dbReference type="PROSITE" id="PS51196">
    <property type="entry name" value="SECA_MOTOR_DEAD"/>
    <property type="match status" value="1"/>
</dbReference>
<keyword evidence="6 11" id="KW-0067">ATP-binding</keyword>
<dbReference type="Gene3D" id="3.90.1440.10">
    <property type="entry name" value="SecA, preprotein cross-linking domain"/>
    <property type="match status" value="1"/>
</dbReference>
<evidence type="ECO:0000256" key="3">
    <source>
        <dbReference type="ARBA" id="ARBA00022490"/>
    </source>
</evidence>
<comment type="caution">
    <text evidence="15">The sequence shown here is derived from an EMBL/GenBank/DDBJ whole genome shotgun (WGS) entry which is preliminary data.</text>
</comment>
<keyword evidence="9 11" id="KW-0811">Translocation</keyword>
<dbReference type="InterPro" id="IPR014018">
    <property type="entry name" value="SecA_motor_DEAD"/>
</dbReference>
<evidence type="ECO:0000256" key="9">
    <source>
        <dbReference type="ARBA" id="ARBA00023010"/>
    </source>
</evidence>
<proteinExistence type="inferred from homology"/>
<dbReference type="InterPro" id="IPR036670">
    <property type="entry name" value="SecA_X-link_sf"/>
</dbReference>
<keyword evidence="4" id="KW-0997">Cell inner membrane</keyword>
<evidence type="ECO:0000256" key="6">
    <source>
        <dbReference type="ARBA" id="ARBA00022840"/>
    </source>
</evidence>
<comment type="function">
    <text evidence="11">Part of the Sec protein translocase complex. Interacts with the SecYEG preprotein conducting channel. Has a central role in coupling the hydrolysis of ATP to the transfer of proteins into and across the cell membrane, serving both as a receptor for the preprotein-SecB complex and as an ATP-driven molecular motor driving the stepwise translocation of polypeptide chains across the membrane.</text>
</comment>
<evidence type="ECO:0000256" key="1">
    <source>
        <dbReference type="ARBA" id="ARBA00022448"/>
    </source>
</evidence>
<dbReference type="PANTHER" id="PTHR30612">
    <property type="entry name" value="SECA INNER MEMBRANE COMPONENT OF SEC PROTEIN SECRETION SYSTEM"/>
    <property type="match status" value="1"/>
</dbReference>
<dbReference type="InterPro" id="IPR011115">
    <property type="entry name" value="SecA_DEAD"/>
</dbReference>
<evidence type="ECO:0000259" key="14">
    <source>
        <dbReference type="PROSITE" id="PS51196"/>
    </source>
</evidence>
<comment type="similarity">
    <text evidence="11">Belongs to the SecA family.</text>
</comment>
<dbReference type="InterPro" id="IPR027417">
    <property type="entry name" value="P-loop_NTPase"/>
</dbReference>
<dbReference type="PANTHER" id="PTHR30612:SF0">
    <property type="entry name" value="CHLOROPLAST PROTEIN-TRANSPORTING ATPASE"/>
    <property type="match status" value="1"/>
</dbReference>
<feature type="domain" description="Helicase ATP-binding" evidence="12">
    <location>
        <begin position="124"/>
        <end position="301"/>
    </location>
</feature>
<feature type="binding site" evidence="11">
    <location>
        <position position="550"/>
    </location>
    <ligand>
        <name>ATP</name>
        <dbReference type="ChEBI" id="CHEBI:30616"/>
    </ligand>
</feature>
<evidence type="ECO:0000256" key="11">
    <source>
        <dbReference type="HAMAP-Rule" id="MF_01382"/>
    </source>
</evidence>
<comment type="catalytic activity">
    <reaction evidence="11">
        <text>ATP + H2O + cellular proteinSide 1 = ADP + phosphate + cellular proteinSide 2.</text>
        <dbReference type="EC" id="7.4.2.8"/>
    </reaction>
</comment>
<evidence type="ECO:0000259" key="12">
    <source>
        <dbReference type="PROSITE" id="PS51192"/>
    </source>
</evidence>
<feature type="binding site" evidence="11">
    <location>
        <position position="122"/>
    </location>
    <ligand>
        <name>ATP</name>
        <dbReference type="ChEBI" id="CHEBI:30616"/>
    </ligand>
</feature>
<evidence type="ECO:0000256" key="10">
    <source>
        <dbReference type="ARBA" id="ARBA00023136"/>
    </source>
</evidence>
<dbReference type="SUPFAM" id="SSF52540">
    <property type="entry name" value="P-loop containing nucleoside triphosphate hydrolases"/>
    <property type="match status" value="2"/>
</dbReference>
<dbReference type="SMART" id="SM00957">
    <property type="entry name" value="SecA_DEAD"/>
    <property type="match status" value="1"/>
</dbReference>
<keyword evidence="8 11" id="KW-1278">Translocase</keyword>
<dbReference type="InterPro" id="IPR044722">
    <property type="entry name" value="SecA_SF2_C"/>
</dbReference>
<dbReference type="Gene3D" id="3.40.50.300">
    <property type="entry name" value="P-loop containing nucleotide triphosphate hydrolases"/>
    <property type="match status" value="2"/>
</dbReference>
<dbReference type="InterPro" id="IPR000185">
    <property type="entry name" value="SecA"/>
</dbReference>
<evidence type="ECO:0000256" key="2">
    <source>
        <dbReference type="ARBA" id="ARBA00022475"/>
    </source>
</evidence>
<keyword evidence="3 11" id="KW-0963">Cytoplasm</keyword>
<evidence type="ECO:0000256" key="8">
    <source>
        <dbReference type="ARBA" id="ARBA00022967"/>
    </source>
</evidence>
<dbReference type="EMBL" id="JAIVFP010000001">
    <property type="protein sequence ID" value="MCI4682045.1"/>
    <property type="molecule type" value="Genomic_DNA"/>
</dbReference>
<feature type="domain" description="Helicase C-terminal" evidence="13">
    <location>
        <begin position="474"/>
        <end position="636"/>
    </location>
</feature>
<feature type="binding site" evidence="11">
    <location>
        <begin position="140"/>
        <end position="144"/>
    </location>
    <ligand>
        <name>ATP</name>
        <dbReference type="ChEBI" id="CHEBI:30616"/>
    </ligand>
</feature>
<evidence type="ECO:0000259" key="13">
    <source>
        <dbReference type="PROSITE" id="PS51194"/>
    </source>
</evidence>
<dbReference type="SMART" id="SM00958">
    <property type="entry name" value="SecA_PP_bind"/>
    <property type="match status" value="1"/>
</dbReference>
<dbReference type="PROSITE" id="PS01312">
    <property type="entry name" value="SECA"/>
    <property type="match status" value="1"/>
</dbReference>
<gene>
    <name evidence="11" type="primary">secA</name>
    <name evidence="15" type="ORF">K2U94_04585</name>
</gene>
<keyword evidence="10 11" id="KW-0472">Membrane</keyword>
<dbReference type="HAMAP" id="MF_01382">
    <property type="entry name" value="SecA"/>
    <property type="match status" value="1"/>
</dbReference>
<keyword evidence="2 11" id="KW-1003">Cell membrane</keyword>
<dbReference type="Proteomes" id="UP001139104">
    <property type="component" value="Unassembled WGS sequence"/>
</dbReference>
<dbReference type="CDD" id="cd17928">
    <property type="entry name" value="DEXDc_SecA"/>
    <property type="match status" value="1"/>
</dbReference>
<dbReference type="PRINTS" id="PR00906">
    <property type="entry name" value="SECA"/>
</dbReference>
<keyword evidence="5 11" id="KW-0547">Nucleotide-binding</keyword>
<keyword evidence="1 11" id="KW-0813">Transport</keyword>
<evidence type="ECO:0000313" key="16">
    <source>
        <dbReference type="Proteomes" id="UP001139104"/>
    </source>
</evidence>
<evidence type="ECO:0000313" key="15">
    <source>
        <dbReference type="EMBL" id="MCI4682045.1"/>
    </source>
</evidence>
<accession>A0ABS9Z2Z4</accession>
<name>A0ABS9Z2Z4_9HYPH</name>
<reference evidence="15" key="1">
    <citation type="journal article" date="2022" name="ISME J.">
        <title>Identification of active gaseous-alkane degraders at natural gas seeps.</title>
        <authorList>
            <person name="Farhan Ul Haque M."/>
            <person name="Hernandez M."/>
            <person name="Crombie A.T."/>
            <person name="Murrell J.C."/>
        </authorList>
    </citation>
    <scope>NUCLEOTIDE SEQUENCE</scope>
    <source>
        <strain evidence="15">PC2</strain>
    </source>
</reference>
<keyword evidence="16" id="KW-1185">Reference proteome</keyword>
<dbReference type="PROSITE" id="PS51194">
    <property type="entry name" value="HELICASE_CTER"/>
    <property type="match status" value="1"/>
</dbReference>
<dbReference type="Pfam" id="PF07517">
    <property type="entry name" value="SecA_DEAD"/>
    <property type="match status" value="1"/>
</dbReference>
<evidence type="ECO:0000256" key="7">
    <source>
        <dbReference type="ARBA" id="ARBA00022927"/>
    </source>
</evidence>
<evidence type="ECO:0000256" key="4">
    <source>
        <dbReference type="ARBA" id="ARBA00022519"/>
    </source>
</evidence>
<comment type="subcellular location">
    <subcellularLocation>
        <location evidence="11">Cell membrane</location>
        <topology evidence="11">Peripheral membrane protein</topology>
        <orientation evidence="11">Cytoplasmic side</orientation>
    </subcellularLocation>
    <subcellularLocation>
        <location evidence="11">Cytoplasm</location>
    </subcellularLocation>
    <text evidence="11">Distribution is 50-50.</text>
</comment>
<dbReference type="Pfam" id="PF21090">
    <property type="entry name" value="P-loop_SecA"/>
    <property type="match status" value="2"/>
</dbReference>
<dbReference type="PROSITE" id="PS51192">
    <property type="entry name" value="HELICASE_ATP_BIND_1"/>
    <property type="match status" value="1"/>
</dbReference>
<protein>
    <recommendedName>
        <fullName evidence="11">Protein translocase subunit SecA</fullName>
        <ecNumber evidence="11">7.4.2.8</ecNumber>
    </recommendedName>
</protein>
<dbReference type="SUPFAM" id="SSF81767">
    <property type="entry name" value="Pre-protein crosslinking domain of SecA"/>
    <property type="match status" value="1"/>
</dbReference>
<dbReference type="Pfam" id="PF01043">
    <property type="entry name" value="SecA_PP_bind"/>
    <property type="match status" value="1"/>
</dbReference>
<dbReference type="InterPro" id="IPR020937">
    <property type="entry name" value="SecA_CS"/>
</dbReference>